<organism evidence="2">
    <name type="scientific">marine sediment metagenome</name>
    <dbReference type="NCBI Taxonomy" id="412755"/>
    <lineage>
        <taxon>unclassified sequences</taxon>
        <taxon>metagenomes</taxon>
        <taxon>ecological metagenomes</taxon>
    </lineage>
</organism>
<dbReference type="EMBL" id="BARW01024574">
    <property type="protein sequence ID" value="GAI93475.1"/>
    <property type="molecule type" value="Genomic_DNA"/>
</dbReference>
<feature type="transmembrane region" description="Helical" evidence="1">
    <location>
        <begin position="6"/>
        <end position="25"/>
    </location>
</feature>
<proteinExistence type="predicted"/>
<sequence length="166" mass="19618">MYGAWRHVIFIYPPLVILSALGYDWVIKNIQSKKFKIALFVISLVLCVHPAKFIIKNHPYEYLYFNEWIGGIKGAYGDYETDYYFHSMREASGWLQEHIEKTNPLKEDKIKVASNFPVSWLFRQSQGEISTQYIKYYSRGNYDWDFAIIANAYIHPFQLKKIFGPP</sequence>
<feature type="non-terminal residue" evidence="2">
    <location>
        <position position="166"/>
    </location>
</feature>
<evidence type="ECO:0000313" key="2">
    <source>
        <dbReference type="EMBL" id="GAI93475.1"/>
    </source>
</evidence>
<comment type="caution">
    <text evidence="2">The sequence shown here is derived from an EMBL/GenBank/DDBJ whole genome shotgun (WGS) entry which is preliminary data.</text>
</comment>
<dbReference type="AlphaFoldDB" id="X1U0Z1"/>
<evidence type="ECO:0000256" key="1">
    <source>
        <dbReference type="SAM" id="Phobius"/>
    </source>
</evidence>
<keyword evidence="1" id="KW-0472">Membrane</keyword>
<reference evidence="2" key="1">
    <citation type="journal article" date="2014" name="Front. Microbiol.">
        <title>High frequency of phylogenetically diverse reductive dehalogenase-homologous genes in deep subseafloor sedimentary metagenomes.</title>
        <authorList>
            <person name="Kawai M."/>
            <person name="Futagami T."/>
            <person name="Toyoda A."/>
            <person name="Takaki Y."/>
            <person name="Nishi S."/>
            <person name="Hori S."/>
            <person name="Arai W."/>
            <person name="Tsubouchi T."/>
            <person name="Morono Y."/>
            <person name="Uchiyama I."/>
            <person name="Ito T."/>
            <person name="Fujiyama A."/>
            <person name="Inagaki F."/>
            <person name="Takami H."/>
        </authorList>
    </citation>
    <scope>NUCLEOTIDE SEQUENCE</scope>
    <source>
        <strain evidence="2">Expedition CK06-06</strain>
    </source>
</reference>
<protein>
    <recommendedName>
        <fullName evidence="3">Glycosyltransferase RgtA/B/C/D-like domain-containing protein</fullName>
    </recommendedName>
</protein>
<feature type="transmembrane region" description="Helical" evidence="1">
    <location>
        <begin position="37"/>
        <end position="55"/>
    </location>
</feature>
<keyword evidence="1" id="KW-1133">Transmembrane helix</keyword>
<accession>X1U0Z1</accession>
<gene>
    <name evidence="2" type="ORF">S12H4_40486</name>
</gene>
<keyword evidence="1" id="KW-0812">Transmembrane</keyword>
<name>X1U0Z1_9ZZZZ</name>
<evidence type="ECO:0008006" key="3">
    <source>
        <dbReference type="Google" id="ProtNLM"/>
    </source>
</evidence>